<evidence type="ECO:0000256" key="2">
    <source>
        <dbReference type="ARBA" id="ARBA00022475"/>
    </source>
</evidence>
<keyword evidence="7" id="KW-0812">Transmembrane</keyword>
<keyword evidence="2" id="KW-1003">Cell membrane</keyword>
<keyword evidence="5" id="KW-0325">Glycoprotein</keyword>
<evidence type="ECO:0000256" key="5">
    <source>
        <dbReference type="ARBA" id="ARBA00023180"/>
    </source>
</evidence>
<keyword evidence="4" id="KW-0675">Receptor</keyword>
<evidence type="ECO:0000313" key="8">
    <source>
        <dbReference type="Proteomes" id="UP000887566"/>
    </source>
</evidence>
<keyword evidence="7" id="KW-0472">Membrane</keyword>
<dbReference type="PANTHER" id="PTHR24246">
    <property type="entry name" value="OLFACTORY RECEPTOR AND ADENOSINE RECEPTOR"/>
    <property type="match status" value="1"/>
</dbReference>
<evidence type="ECO:0000256" key="6">
    <source>
        <dbReference type="ARBA" id="ARBA00023224"/>
    </source>
</evidence>
<reference evidence="9" key="1">
    <citation type="submission" date="2022-11" db="UniProtKB">
        <authorList>
            <consortium name="WormBaseParasite"/>
        </authorList>
    </citation>
    <scope>IDENTIFICATION</scope>
</reference>
<protein>
    <submittedName>
        <fullName evidence="9">G-protein coupled receptors family 1 profile domain-containing protein</fullName>
    </submittedName>
</protein>
<dbReference type="PROSITE" id="PS51257">
    <property type="entry name" value="PROKAR_LIPOPROTEIN"/>
    <property type="match status" value="1"/>
</dbReference>
<evidence type="ECO:0000256" key="1">
    <source>
        <dbReference type="ARBA" id="ARBA00004651"/>
    </source>
</evidence>
<accession>A0A914VBB0</accession>
<dbReference type="PANTHER" id="PTHR24246:SF27">
    <property type="entry name" value="ADENOSINE RECEPTOR, ISOFORM A"/>
    <property type="match status" value="1"/>
</dbReference>
<comment type="subcellular location">
    <subcellularLocation>
        <location evidence="1">Cell membrane</location>
        <topology evidence="1">Multi-pass membrane protein</topology>
    </subcellularLocation>
</comment>
<dbReference type="SUPFAM" id="SSF81321">
    <property type="entry name" value="Family A G protein-coupled receptor-like"/>
    <property type="match status" value="1"/>
</dbReference>
<evidence type="ECO:0000313" key="9">
    <source>
        <dbReference type="WBParaSite" id="PSAMB.scaffold1755size52773.g14777.t1"/>
    </source>
</evidence>
<feature type="transmembrane region" description="Helical" evidence="7">
    <location>
        <begin position="101"/>
        <end position="131"/>
    </location>
</feature>
<feature type="transmembrane region" description="Helical" evidence="7">
    <location>
        <begin position="137"/>
        <end position="155"/>
    </location>
</feature>
<dbReference type="WBParaSite" id="PSAMB.scaffold1755size52773.g14777.t1">
    <property type="protein sequence ID" value="PSAMB.scaffold1755size52773.g14777.t1"/>
    <property type="gene ID" value="PSAMB.scaffold1755size52773.g14777"/>
</dbReference>
<feature type="transmembrane region" description="Helical" evidence="7">
    <location>
        <begin position="6"/>
        <end position="28"/>
    </location>
</feature>
<dbReference type="GO" id="GO:0005886">
    <property type="term" value="C:plasma membrane"/>
    <property type="evidence" value="ECO:0007669"/>
    <property type="project" value="UniProtKB-SubCell"/>
</dbReference>
<keyword evidence="8" id="KW-1185">Reference proteome</keyword>
<keyword evidence="7" id="KW-1133">Transmembrane helix</keyword>
<dbReference type="GO" id="GO:0004930">
    <property type="term" value="F:G protein-coupled receptor activity"/>
    <property type="evidence" value="ECO:0007669"/>
    <property type="project" value="UniProtKB-KW"/>
</dbReference>
<evidence type="ECO:0000256" key="7">
    <source>
        <dbReference type="SAM" id="Phobius"/>
    </source>
</evidence>
<sequence>MNCAKVLSIVAAYAIFLFVACFAVSYFLTARIANKTRMCIGPWAAPDWFGTIDSGLSSLLGYLSVAIYACVYYKFRKHAVYQTADQRDAARIRQLAVQRRVTVTLGIVTFFTFVFFCTPIAFLSVAGYFGITISSTIIYTLTRINSIVNIFIYVIRQQDVRQAMIALVTRRKAIDQQNQTRKITVHSVQRRGISAQQSGTNNF</sequence>
<dbReference type="Gene3D" id="1.20.1070.10">
    <property type="entry name" value="Rhodopsin 7-helix transmembrane proteins"/>
    <property type="match status" value="1"/>
</dbReference>
<evidence type="ECO:0000256" key="3">
    <source>
        <dbReference type="ARBA" id="ARBA00023040"/>
    </source>
</evidence>
<dbReference type="AlphaFoldDB" id="A0A914VBB0"/>
<name>A0A914VBB0_9BILA</name>
<keyword evidence="3" id="KW-0297">G-protein coupled receptor</keyword>
<dbReference type="Proteomes" id="UP000887566">
    <property type="component" value="Unplaced"/>
</dbReference>
<keyword evidence="6" id="KW-0807">Transducer</keyword>
<proteinExistence type="predicted"/>
<evidence type="ECO:0000256" key="4">
    <source>
        <dbReference type="ARBA" id="ARBA00023170"/>
    </source>
</evidence>
<organism evidence="8 9">
    <name type="scientific">Plectus sambesii</name>
    <dbReference type="NCBI Taxonomy" id="2011161"/>
    <lineage>
        <taxon>Eukaryota</taxon>
        <taxon>Metazoa</taxon>
        <taxon>Ecdysozoa</taxon>
        <taxon>Nematoda</taxon>
        <taxon>Chromadorea</taxon>
        <taxon>Plectida</taxon>
        <taxon>Plectina</taxon>
        <taxon>Plectoidea</taxon>
        <taxon>Plectidae</taxon>
        <taxon>Plectus</taxon>
    </lineage>
</organism>